<keyword evidence="7 10" id="KW-1015">Disulfide bond</keyword>
<dbReference type="PROSITE" id="PS01180">
    <property type="entry name" value="CUB"/>
    <property type="match status" value="2"/>
</dbReference>
<keyword evidence="4 13" id="KW-0768">Sushi</keyword>
<dbReference type="PIRSF" id="PIRSF001155">
    <property type="entry name" value="C1r_C1s_MASP"/>
    <property type="match status" value="1"/>
</dbReference>
<keyword evidence="3" id="KW-0245">EGF-like domain</keyword>
<feature type="binding site" evidence="12">
    <location>
        <position position="58"/>
    </location>
    <ligand>
        <name>Ca(2+)</name>
        <dbReference type="ChEBI" id="CHEBI:29108"/>
        <label>1</label>
    </ligand>
</feature>
<feature type="disulfide bond" evidence="10 13">
    <location>
        <begin position="305"/>
        <end position="348"/>
    </location>
</feature>
<evidence type="ECO:0000256" key="4">
    <source>
        <dbReference type="ARBA" id="ARBA00022659"/>
    </source>
</evidence>
<dbReference type="GO" id="GO:0004252">
    <property type="term" value="F:serine-type endopeptidase activity"/>
    <property type="evidence" value="ECO:0007669"/>
    <property type="project" value="InterPro"/>
</dbReference>
<keyword evidence="5 14" id="KW-0732">Signal</keyword>
<dbReference type="InterPro" id="IPR024175">
    <property type="entry name" value="Pept_S1A_C1r/C1S/mannan-bd"/>
</dbReference>
<feature type="disulfide bond" evidence="10">
    <location>
        <begin position="63"/>
        <end position="81"/>
    </location>
</feature>
<evidence type="ECO:0000259" key="17">
    <source>
        <dbReference type="PROSITE" id="PS50923"/>
    </source>
</evidence>
<evidence type="ECO:0000256" key="3">
    <source>
        <dbReference type="ARBA" id="ARBA00022536"/>
    </source>
</evidence>
<evidence type="ECO:0000256" key="11">
    <source>
        <dbReference type="PIRSR" id="PIRSR001155-3"/>
    </source>
</evidence>
<evidence type="ECO:0000259" key="16">
    <source>
        <dbReference type="PROSITE" id="PS50240"/>
    </source>
</evidence>
<keyword evidence="6" id="KW-0720">Serine protease</keyword>
<keyword evidence="6" id="KW-0645">Protease</keyword>
<gene>
    <name evidence="18" type="ORF">DAT39_004254</name>
</gene>
<evidence type="ECO:0000256" key="13">
    <source>
        <dbReference type="PROSITE-ProRule" id="PRU00302"/>
    </source>
</evidence>
<organism evidence="18 19">
    <name type="scientific">Clarias magur</name>
    <name type="common">Asian catfish</name>
    <name type="synonym">Macropteronotus magur</name>
    <dbReference type="NCBI Taxonomy" id="1594786"/>
    <lineage>
        <taxon>Eukaryota</taxon>
        <taxon>Metazoa</taxon>
        <taxon>Chordata</taxon>
        <taxon>Craniata</taxon>
        <taxon>Vertebrata</taxon>
        <taxon>Euteleostomi</taxon>
        <taxon>Actinopterygii</taxon>
        <taxon>Neopterygii</taxon>
        <taxon>Teleostei</taxon>
        <taxon>Ostariophysi</taxon>
        <taxon>Siluriformes</taxon>
        <taxon>Clariidae</taxon>
        <taxon>Clarias</taxon>
    </lineage>
</organism>
<comment type="caution">
    <text evidence="18">The sequence shown here is derived from an EMBL/GenBank/DDBJ whole genome shotgun (WGS) entry which is preliminary data.</text>
</comment>
<keyword evidence="8" id="KW-0325">Glycoprotein</keyword>
<dbReference type="InterPro" id="IPR000436">
    <property type="entry name" value="Sushi_SCR_CCP_dom"/>
</dbReference>
<feature type="signal peptide" evidence="14">
    <location>
        <begin position="1"/>
        <end position="18"/>
    </location>
</feature>
<feature type="domain" description="Sushi" evidence="17">
    <location>
        <begin position="303"/>
        <end position="371"/>
    </location>
</feature>
<feature type="domain" description="Peptidase S1" evidence="16">
    <location>
        <begin position="384"/>
        <end position="616"/>
    </location>
</feature>
<evidence type="ECO:0000256" key="6">
    <source>
        <dbReference type="ARBA" id="ARBA00022825"/>
    </source>
</evidence>
<evidence type="ECO:0000256" key="9">
    <source>
        <dbReference type="ARBA" id="ARBA00023278"/>
    </source>
</evidence>
<protein>
    <submittedName>
        <fullName evidence="18">Complement C1s subcomponent-like</fullName>
    </submittedName>
</protein>
<feature type="binding site" evidence="12">
    <location>
        <position position="117"/>
    </location>
    <ligand>
        <name>Ca(2+)</name>
        <dbReference type="ChEBI" id="CHEBI:29108"/>
        <label>2</label>
    </ligand>
</feature>
<reference evidence="18" key="1">
    <citation type="submission" date="2020-07" db="EMBL/GenBank/DDBJ databases">
        <title>Clarias magur genome sequencing, assembly and annotation.</title>
        <authorList>
            <person name="Kushwaha B."/>
            <person name="Kumar R."/>
            <person name="Das P."/>
            <person name="Joshi C.G."/>
            <person name="Kumar D."/>
            <person name="Nagpure N.S."/>
            <person name="Pandey M."/>
            <person name="Agarwal S."/>
            <person name="Srivastava S."/>
            <person name="Singh M."/>
            <person name="Sahoo L."/>
            <person name="Jayasankar P."/>
            <person name="Meher P.K."/>
            <person name="Koringa P.G."/>
            <person name="Iquebal M.A."/>
            <person name="Das S.P."/>
            <person name="Bit A."/>
            <person name="Patnaik S."/>
            <person name="Patel N."/>
            <person name="Shah T.M."/>
            <person name="Hinsu A."/>
            <person name="Jena J.K."/>
        </authorList>
    </citation>
    <scope>NUCLEOTIDE SEQUENCE</scope>
    <source>
        <strain evidence="18">CIFAMagur01</strain>
        <tissue evidence="18">Testis</tissue>
    </source>
</reference>
<comment type="subcellular location">
    <subcellularLocation>
        <location evidence="1">Secreted</location>
    </subcellularLocation>
</comment>
<feature type="binding site" evidence="12">
    <location>
        <position position="225"/>
    </location>
    <ligand>
        <name>Ca(2+)</name>
        <dbReference type="ChEBI" id="CHEBI:29108"/>
        <label>3</label>
    </ligand>
</feature>
<dbReference type="InterPro" id="IPR035914">
    <property type="entry name" value="Sperma_CUB_dom_sf"/>
</dbReference>
<dbReference type="PRINTS" id="PR00722">
    <property type="entry name" value="CHYMOTRYPSIN"/>
</dbReference>
<dbReference type="Gene3D" id="2.40.10.10">
    <property type="entry name" value="Trypsin-like serine proteases"/>
    <property type="match status" value="2"/>
</dbReference>
<feature type="disulfide bond" evidence="10">
    <location>
        <begin position="186"/>
        <end position="203"/>
    </location>
</feature>
<dbReference type="InterPro" id="IPR043504">
    <property type="entry name" value="Peptidase_S1_PA_chymotrypsin"/>
</dbReference>
<dbReference type="Pfam" id="PF00089">
    <property type="entry name" value="Trypsin"/>
    <property type="match status" value="1"/>
</dbReference>
<feature type="domain" description="Sushi" evidence="17">
    <location>
        <begin position="242"/>
        <end position="302"/>
    </location>
</feature>
<dbReference type="InterPro" id="IPR000859">
    <property type="entry name" value="CUB_dom"/>
</dbReference>
<dbReference type="Pfam" id="PF00084">
    <property type="entry name" value="Sushi"/>
    <property type="match status" value="2"/>
</dbReference>
<dbReference type="PANTHER" id="PTHR24255:SF29">
    <property type="entry name" value="COMPLEMENT COMPONENT 1, S SUBCOMPONENT"/>
    <property type="match status" value="1"/>
</dbReference>
<comment type="PTM">
    <text evidence="11">The iron and 2-oxoglutarate dependent 3-hydroxylation of aspartate and asparagine is (R) stereospecific within EGF domains.</text>
</comment>
<evidence type="ECO:0000256" key="8">
    <source>
        <dbReference type="ARBA" id="ARBA00023180"/>
    </source>
</evidence>
<dbReference type="PANTHER" id="PTHR24255">
    <property type="entry name" value="COMPLEMENT COMPONENT 1, S SUBCOMPONENT-RELATED"/>
    <property type="match status" value="1"/>
</dbReference>
<feature type="disulfide bond" evidence="10">
    <location>
        <begin position="132"/>
        <end position="157"/>
    </location>
</feature>
<feature type="disulfide bond" evidence="10">
    <location>
        <begin position="244"/>
        <end position="288"/>
    </location>
</feature>
<dbReference type="SUPFAM" id="SSF49854">
    <property type="entry name" value="Spermadhesin, CUB domain"/>
    <property type="match status" value="2"/>
</dbReference>
<feature type="binding site" evidence="12">
    <location>
        <position position="123"/>
    </location>
    <ligand>
        <name>Ca(2+)</name>
        <dbReference type="ChEBI" id="CHEBI:29108"/>
        <label>2</label>
    </ligand>
</feature>
<evidence type="ECO:0000256" key="1">
    <source>
        <dbReference type="ARBA" id="ARBA00004613"/>
    </source>
</evidence>
<feature type="domain" description="CUB" evidence="15">
    <location>
        <begin position="7"/>
        <end position="129"/>
    </location>
</feature>
<feature type="chain" id="PRO_5035323500" evidence="14">
    <location>
        <begin position="19"/>
        <end position="618"/>
    </location>
</feature>
<dbReference type="Gene3D" id="2.60.120.290">
    <property type="entry name" value="Spermadhesin, CUB domain"/>
    <property type="match status" value="2"/>
</dbReference>
<proteinExistence type="predicted"/>
<feature type="disulfide bond" evidence="10">
    <location>
        <begin position="535"/>
        <end position="548"/>
    </location>
</feature>
<dbReference type="InterPro" id="IPR035976">
    <property type="entry name" value="Sushi/SCR/CCP_sf"/>
</dbReference>
<dbReference type="SMART" id="SM00020">
    <property type="entry name" value="Tryp_SPc"/>
    <property type="match status" value="1"/>
</dbReference>
<dbReference type="PROSITE" id="PS50240">
    <property type="entry name" value="TRYPSIN_DOM"/>
    <property type="match status" value="1"/>
</dbReference>
<evidence type="ECO:0000259" key="15">
    <source>
        <dbReference type="PROSITE" id="PS01180"/>
    </source>
</evidence>
<name>A0A8J4TXM7_CLAMG</name>
<keyword evidence="6" id="KW-0378">Hydrolase</keyword>
<dbReference type="SUPFAM" id="SSF57535">
    <property type="entry name" value="Complement control module/SCR domain"/>
    <property type="match status" value="2"/>
</dbReference>
<dbReference type="CDD" id="cd00190">
    <property type="entry name" value="Tryp_SPc"/>
    <property type="match status" value="1"/>
</dbReference>
<dbReference type="InterPro" id="IPR001254">
    <property type="entry name" value="Trypsin_dom"/>
</dbReference>
<accession>A0A8J4TXM7</accession>
<keyword evidence="9 11" id="KW-0379">Hydroxylation</keyword>
<evidence type="ECO:0000313" key="18">
    <source>
        <dbReference type="EMBL" id="KAF5905936.1"/>
    </source>
</evidence>
<feature type="disulfide bond" evidence="10">
    <location>
        <begin position="333"/>
        <end position="369"/>
    </location>
</feature>
<feature type="domain" description="CUB" evidence="15">
    <location>
        <begin position="128"/>
        <end position="240"/>
    </location>
</feature>
<dbReference type="Gene3D" id="2.10.70.10">
    <property type="entry name" value="Complement Module, domain 1"/>
    <property type="match status" value="2"/>
</dbReference>
<dbReference type="GO" id="GO:0006956">
    <property type="term" value="P:complement activation"/>
    <property type="evidence" value="ECO:0007669"/>
    <property type="project" value="InterPro"/>
</dbReference>
<feature type="disulfide bond" evidence="10">
    <location>
        <begin position="271"/>
        <end position="300"/>
    </location>
</feature>
<evidence type="ECO:0000256" key="2">
    <source>
        <dbReference type="ARBA" id="ARBA00022525"/>
    </source>
</evidence>
<dbReference type="OrthoDB" id="9985152at2759"/>
<dbReference type="GO" id="GO:0072562">
    <property type="term" value="C:blood microparticle"/>
    <property type="evidence" value="ECO:0007669"/>
    <property type="project" value="TreeGrafter"/>
</dbReference>
<dbReference type="AlphaFoldDB" id="A0A8J4TXM7"/>
<dbReference type="PROSITE" id="PS50923">
    <property type="entry name" value="SUSHI"/>
    <property type="match status" value="2"/>
</dbReference>
<dbReference type="SMART" id="SM00042">
    <property type="entry name" value="CUB"/>
    <property type="match status" value="2"/>
</dbReference>
<evidence type="ECO:0000256" key="5">
    <source>
        <dbReference type="ARBA" id="ARBA00022729"/>
    </source>
</evidence>
<keyword evidence="19" id="KW-1185">Reference proteome</keyword>
<dbReference type="InterPro" id="IPR001314">
    <property type="entry name" value="Peptidase_S1A"/>
</dbReference>
<feature type="disulfide bond" evidence="10">
    <location>
        <begin position="559"/>
        <end position="592"/>
    </location>
</feature>
<dbReference type="FunFam" id="2.40.10.10:FF:000054">
    <property type="entry name" value="Complement C1r subcomponent"/>
    <property type="match status" value="1"/>
</dbReference>
<keyword evidence="12" id="KW-0479">Metal-binding</keyword>
<dbReference type="Pfam" id="PF00431">
    <property type="entry name" value="CUB"/>
    <property type="match status" value="2"/>
</dbReference>
<sequence length="618" mass="67791">MFIFWVCVVLASVSPSLAGYIQSPGFPHGYHANLSVSWRRCAPPGHVLSLTLLHLDLEDSGECEDDVLEISKDGYVLANLCGKMTFEELQSSVNPSLRSSSGGCLFVGFYSDNSNPEGHAGFNAIYTTPANCTENRYGAGVLTSPGSPGPYYEDAHCLYSLSVDEGNQIELKFTGVFDVESINGRCIDFVKVKTDTETFGPFCGKDRPADIHTAAQHVQVIFRSDLGGTNQGFSLQYGPKVMDCSGKVTPHSTVSPVKERYTVGEKVTVRCEQGYILDDTTDSFTSTCQLNGKWSVIRNCESANCRLPELSDPMVLNEKDPEKTFKHKISVTCSTHYYNLVGNANFTCDATGEWVAENGQNFSQLTTMCVPVCGMTKSSAGGRIFGGKSATLGQIPWQLLVKEPNRGGASLINDFWAITAAHVVVVKQRPLKFIGGMVDAQSRNQVEMETDKIIIHPGYDYTKSHYDNDIALVKMSSRVPLSENIMPVCLPERKSSGPVMEGMHGTVSGFGATSDRRQRSRYLQYGNVKEYSGHCFNTDLKVTENMFCAGDTDGQVDSCKGDGGGPLVIPMLEVHDTPYRLKGIVSWGPPACGDESYKGYYTKVENYLDWIRETMEKN</sequence>
<keyword evidence="12" id="KW-0106">Calcium</keyword>
<feature type="binding site" evidence="12">
    <location>
        <position position="188"/>
    </location>
    <ligand>
        <name>Ca(2+)</name>
        <dbReference type="ChEBI" id="CHEBI:29108"/>
        <label>3</label>
    </ligand>
</feature>
<evidence type="ECO:0000313" key="19">
    <source>
        <dbReference type="Proteomes" id="UP000727407"/>
    </source>
</evidence>
<keyword evidence="2" id="KW-0964">Secreted</keyword>
<dbReference type="SMART" id="SM00032">
    <property type="entry name" value="CCP"/>
    <property type="match status" value="2"/>
</dbReference>
<feature type="binding site" evidence="12">
    <location>
        <position position="66"/>
    </location>
    <ligand>
        <name>Ca(2+)</name>
        <dbReference type="ChEBI" id="CHEBI:29108"/>
        <label>1</label>
    </ligand>
</feature>
<evidence type="ECO:0000256" key="10">
    <source>
        <dbReference type="PIRSR" id="PIRSR001155-2"/>
    </source>
</evidence>
<dbReference type="InterPro" id="IPR009003">
    <property type="entry name" value="Peptidase_S1_PA"/>
</dbReference>
<dbReference type="GO" id="GO:0046872">
    <property type="term" value="F:metal ion binding"/>
    <property type="evidence" value="ECO:0007669"/>
    <property type="project" value="UniProtKB-KW"/>
</dbReference>
<comment type="caution">
    <text evidence="13">Lacks conserved residue(s) required for the propagation of feature annotation.</text>
</comment>
<evidence type="ECO:0000256" key="7">
    <source>
        <dbReference type="ARBA" id="ARBA00023157"/>
    </source>
</evidence>
<dbReference type="GO" id="GO:0031638">
    <property type="term" value="P:zymogen activation"/>
    <property type="evidence" value="ECO:0007669"/>
    <property type="project" value="TreeGrafter"/>
</dbReference>
<dbReference type="SUPFAM" id="SSF50494">
    <property type="entry name" value="Trypsin-like serine proteases"/>
    <property type="match status" value="1"/>
</dbReference>
<feature type="modified residue" description="(3R)-3-hydroxyasparagine" evidence="11">
    <location>
        <position position="123"/>
    </location>
</feature>
<feature type="disulfide bond" description="Interchain (between heavy and light chains)" evidence="10">
    <location>
        <begin position="373"/>
        <end position="489"/>
    </location>
</feature>
<evidence type="ECO:0000256" key="14">
    <source>
        <dbReference type="SAM" id="SignalP"/>
    </source>
</evidence>
<feature type="binding site" evidence="12">
    <location>
        <position position="180"/>
    </location>
    <ligand>
        <name>Ca(2+)</name>
        <dbReference type="ChEBI" id="CHEBI:29108"/>
        <label>3</label>
    </ligand>
</feature>
<dbReference type="Proteomes" id="UP000727407">
    <property type="component" value="Unassembled WGS sequence"/>
</dbReference>
<dbReference type="CDD" id="cd00041">
    <property type="entry name" value="CUB"/>
    <property type="match status" value="2"/>
</dbReference>
<dbReference type="EMBL" id="QNUK01000038">
    <property type="protein sequence ID" value="KAF5905936.1"/>
    <property type="molecule type" value="Genomic_DNA"/>
</dbReference>
<evidence type="ECO:0000256" key="12">
    <source>
        <dbReference type="PIRSR" id="PIRSR001155-4"/>
    </source>
</evidence>
<dbReference type="CDD" id="cd00033">
    <property type="entry name" value="CCP"/>
    <property type="match status" value="1"/>
</dbReference>